<dbReference type="EMBL" id="CP000284">
    <property type="protein sequence ID" value="ABE49522.1"/>
    <property type="molecule type" value="Genomic_DNA"/>
</dbReference>
<dbReference type="Pfam" id="PF25601">
    <property type="entry name" value="AAA_lid_14"/>
    <property type="match status" value="1"/>
</dbReference>
<evidence type="ECO:0000313" key="9">
    <source>
        <dbReference type="Proteomes" id="UP000002440"/>
    </source>
</evidence>
<organism evidence="8 9">
    <name type="scientific">Methylobacillus flagellatus (strain ATCC 51484 / DSM 6875 / VKM B-1610 / KT)</name>
    <dbReference type="NCBI Taxonomy" id="265072"/>
    <lineage>
        <taxon>Bacteria</taxon>
        <taxon>Pseudomonadati</taxon>
        <taxon>Pseudomonadota</taxon>
        <taxon>Betaproteobacteria</taxon>
        <taxon>Nitrosomonadales</taxon>
        <taxon>Methylophilaceae</taxon>
        <taxon>Methylobacillus</taxon>
    </lineage>
</organism>
<reference evidence="8 9" key="1">
    <citation type="submission" date="2006-03" db="EMBL/GenBank/DDBJ databases">
        <title>Complete sequence of Methylobacillus flagellatus KT.</title>
        <authorList>
            <consortium name="US DOE Joint Genome Institute"/>
            <person name="Copeland A."/>
            <person name="Lucas S."/>
            <person name="Lapidus A."/>
            <person name="Barry K."/>
            <person name="Detter J.C."/>
            <person name="Glavina del Rio T."/>
            <person name="Hammon N."/>
            <person name="Israni S."/>
            <person name="Dalin E."/>
            <person name="Tice H."/>
            <person name="Pitluck S."/>
            <person name="Brettin T."/>
            <person name="Bruce D."/>
            <person name="Han C."/>
            <person name="Tapia R."/>
            <person name="Saunders E."/>
            <person name="Gilna P."/>
            <person name="Schmutz J."/>
            <person name="Larimer F."/>
            <person name="Land M."/>
            <person name="Kyrpides N."/>
            <person name="Anderson I."/>
            <person name="Richardson P."/>
        </authorList>
    </citation>
    <scope>NUCLEOTIDE SEQUENCE [LARGE SCALE GENOMIC DNA]</scope>
    <source>
        <strain evidence="9">KT / ATCC 51484 / DSM 6875</strain>
    </source>
</reference>
<name>Q1H1W5_METFK</name>
<dbReference type="STRING" id="265072.Mfla_1254"/>
<dbReference type="InterPro" id="IPR058031">
    <property type="entry name" value="AAA_lid_NorR"/>
</dbReference>
<proteinExistence type="predicted"/>
<dbReference type="SUPFAM" id="SSF46689">
    <property type="entry name" value="Homeodomain-like"/>
    <property type="match status" value="1"/>
</dbReference>
<dbReference type="InterPro" id="IPR003593">
    <property type="entry name" value="AAA+_ATPase"/>
</dbReference>
<dbReference type="PROSITE" id="PS50110">
    <property type="entry name" value="RESPONSE_REGULATORY"/>
    <property type="match status" value="1"/>
</dbReference>
<feature type="modified residue" description="4-aspartylphosphate" evidence="5">
    <location>
        <position position="71"/>
    </location>
</feature>
<evidence type="ECO:0000313" key="8">
    <source>
        <dbReference type="EMBL" id="ABE49522.1"/>
    </source>
</evidence>
<dbReference type="Proteomes" id="UP000002440">
    <property type="component" value="Chromosome"/>
</dbReference>
<keyword evidence="5" id="KW-0597">Phosphoprotein</keyword>
<dbReference type="RefSeq" id="WP_011479476.1">
    <property type="nucleotide sequence ID" value="NC_007947.1"/>
</dbReference>
<dbReference type="InterPro" id="IPR002078">
    <property type="entry name" value="Sigma_54_int"/>
</dbReference>
<dbReference type="Gene3D" id="3.40.50.2300">
    <property type="match status" value="1"/>
</dbReference>
<dbReference type="InterPro" id="IPR027417">
    <property type="entry name" value="P-loop_NTPase"/>
</dbReference>
<dbReference type="SUPFAM" id="SSF52172">
    <property type="entry name" value="CheY-like"/>
    <property type="match status" value="1"/>
</dbReference>
<keyword evidence="1" id="KW-0547">Nucleotide-binding</keyword>
<dbReference type="FunFam" id="3.40.50.300:FF:000006">
    <property type="entry name" value="DNA-binding transcriptional regulator NtrC"/>
    <property type="match status" value="1"/>
</dbReference>
<dbReference type="PROSITE" id="PS00688">
    <property type="entry name" value="SIGMA54_INTERACT_3"/>
    <property type="match status" value="1"/>
</dbReference>
<evidence type="ECO:0000259" key="6">
    <source>
        <dbReference type="PROSITE" id="PS50045"/>
    </source>
</evidence>
<dbReference type="CDD" id="cd00009">
    <property type="entry name" value="AAA"/>
    <property type="match status" value="1"/>
</dbReference>
<dbReference type="Gene3D" id="3.40.50.300">
    <property type="entry name" value="P-loop containing nucleotide triphosphate hydrolases"/>
    <property type="match status" value="1"/>
</dbReference>
<dbReference type="PRINTS" id="PR01590">
    <property type="entry name" value="HTHFIS"/>
</dbReference>
<dbReference type="KEGG" id="mfa:Mfla_1254"/>
<dbReference type="GO" id="GO:0000160">
    <property type="term" value="P:phosphorelay signal transduction system"/>
    <property type="evidence" value="ECO:0007669"/>
    <property type="project" value="InterPro"/>
</dbReference>
<evidence type="ECO:0000256" key="5">
    <source>
        <dbReference type="PROSITE-ProRule" id="PRU00169"/>
    </source>
</evidence>
<evidence type="ECO:0000256" key="2">
    <source>
        <dbReference type="ARBA" id="ARBA00022840"/>
    </source>
</evidence>
<keyword evidence="2" id="KW-0067">ATP-binding</keyword>
<dbReference type="HOGENOM" id="CLU_000445_0_6_4"/>
<protein>
    <submittedName>
        <fullName evidence="8">Two component, sigma54 specific, transcriptional regulator, Fis family</fullName>
    </submittedName>
</protein>
<evidence type="ECO:0000256" key="1">
    <source>
        <dbReference type="ARBA" id="ARBA00022741"/>
    </source>
</evidence>
<dbReference type="PROSITE" id="PS50045">
    <property type="entry name" value="SIGMA54_INTERACT_4"/>
    <property type="match status" value="1"/>
</dbReference>
<dbReference type="SMART" id="SM00448">
    <property type="entry name" value="REC"/>
    <property type="match status" value="1"/>
</dbReference>
<dbReference type="SUPFAM" id="SSF52540">
    <property type="entry name" value="P-loop containing nucleoside triphosphate hydrolases"/>
    <property type="match status" value="1"/>
</dbReference>
<evidence type="ECO:0000256" key="3">
    <source>
        <dbReference type="ARBA" id="ARBA00023015"/>
    </source>
</evidence>
<dbReference type="AlphaFoldDB" id="Q1H1W5"/>
<accession>Q1H1W5</accession>
<dbReference type="Pfam" id="PF00072">
    <property type="entry name" value="Response_reg"/>
    <property type="match status" value="1"/>
</dbReference>
<dbReference type="InterPro" id="IPR002197">
    <property type="entry name" value="HTH_Fis"/>
</dbReference>
<keyword evidence="3" id="KW-0805">Transcription regulation</keyword>
<dbReference type="GO" id="GO:0043565">
    <property type="term" value="F:sequence-specific DNA binding"/>
    <property type="evidence" value="ECO:0007669"/>
    <property type="project" value="InterPro"/>
</dbReference>
<evidence type="ECO:0000256" key="4">
    <source>
        <dbReference type="ARBA" id="ARBA00023163"/>
    </source>
</evidence>
<gene>
    <name evidence="8" type="ordered locus">Mfla_1254</name>
</gene>
<feature type="domain" description="Sigma-54 factor interaction" evidence="6">
    <location>
        <begin position="159"/>
        <end position="395"/>
    </location>
</feature>
<dbReference type="InterPro" id="IPR011006">
    <property type="entry name" value="CheY-like_superfamily"/>
</dbReference>
<dbReference type="Gene3D" id="1.10.10.60">
    <property type="entry name" value="Homeodomain-like"/>
    <property type="match status" value="1"/>
</dbReference>
<dbReference type="InterPro" id="IPR001789">
    <property type="entry name" value="Sig_transdc_resp-reg_receiver"/>
</dbReference>
<feature type="domain" description="Response regulatory" evidence="7">
    <location>
        <begin position="22"/>
        <end position="134"/>
    </location>
</feature>
<dbReference type="Pfam" id="PF00158">
    <property type="entry name" value="Sigma54_activat"/>
    <property type="match status" value="1"/>
</dbReference>
<dbReference type="OrthoDB" id="5288224at2"/>
<dbReference type="InterPro" id="IPR025944">
    <property type="entry name" value="Sigma_54_int_dom_CS"/>
</dbReference>
<evidence type="ECO:0000259" key="7">
    <source>
        <dbReference type="PROSITE" id="PS50110"/>
    </source>
</evidence>
<dbReference type="eggNOG" id="COG2204">
    <property type="taxonomic scope" value="Bacteria"/>
</dbReference>
<dbReference type="PANTHER" id="PTHR32071">
    <property type="entry name" value="TRANSCRIPTIONAL REGULATORY PROTEIN"/>
    <property type="match status" value="1"/>
</dbReference>
<dbReference type="GO" id="GO:0005524">
    <property type="term" value="F:ATP binding"/>
    <property type="evidence" value="ECO:0007669"/>
    <property type="project" value="UniProtKB-KW"/>
</dbReference>
<dbReference type="Pfam" id="PF02954">
    <property type="entry name" value="HTH_8"/>
    <property type="match status" value="1"/>
</dbReference>
<dbReference type="InterPro" id="IPR009057">
    <property type="entry name" value="Homeodomain-like_sf"/>
</dbReference>
<keyword evidence="4" id="KW-0804">Transcription</keyword>
<sequence>MQEQVTGQDQKFQAGRSRPKLRVLLVEDEVIFARAVAKRLQQAGYDCEHAATLQAGRELVRQMAPDMILLDMRLPDGNGLDLLPELVAKGISVISMTAYGEVADAVYAMKLGATDYLKKPVDLDELLLTIEKAQAATRLKHHLDYSRQRNMHATEGVELLGDSPAMSSVKAQIERFAQLVTFSDAIPPTVLIQGETGTGKDVAARLLHLSCANSDRPFVHVDCASLPAELIESELFGHEKGAFTSAQGSRCGLIEAAEDGTLFLDEIGELPLALQAKLLNVLERRMVRRLGSTKEHPVLARFVAATNRDLHQMVLEGRFRSDLFYRLNVLTMNMPPLRERGDDILLLAKHFAVQTERRYGLQPRPFSAGATSMIREYHWPGNVRELKHQVSRAVLLGRESQIMPHDLALPGSLQPEQAMTIPERGVTLESAEKALIENALRQSNNNVSEAARQLGITRMAMRYRMERHGIKV</sequence>
<dbReference type="Gene3D" id="1.10.8.60">
    <property type="match status" value="1"/>
</dbReference>
<dbReference type="GO" id="GO:0006355">
    <property type="term" value="P:regulation of DNA-templated transcription"/>
    <property type="evidence" value="ECO:0007669"/>
    <property type="project" value="InterPro"/>
</dbReference>
<dbReference type="SMART" id="SM00382">
    <property type="entry name" value="AAA"/>
    <property type="match status" value="1"/>
</dbReference>
<keyword evidence="9" id="KW-1185">Reference proteome</keyword>